<dbReference type="GeneID" id="60255817"/>
<keyword evidence="1" id="KW-1133">Transmembrane helix</keyword>
<comment type="caution">
    <text evidence="2">The sequence shown here is derived from an EMBL/GenBank/DDBJ whole genome shotgun (WGS) entry which is preliminary data.</text>
</comment>
<protein>
    <submittedName>
        <fullName evidence="2">Uncharacterized protein</fullName>
    </submittedName>
</protein>
<sequence length="59" mass="6461">MPYLFGGLVVLNAITLGYYLFLQQPSTTQTLTAAQENITQPLAFTNSAKYIPPIIGNKD</sequence>
<evidence type="ECO:0000313" key="2">
    <source>
        <dbReference type="EMBL" id="PWK08265.1"/>
    </source>
</evidence>
<keyword evidence="3" id="KW-1185">Reference proteome</keyword>
<organism evidence="2 3">
    <name type="scientific">Psychrobacter immobilis</name>
    <dbReference type="NCBI Taxonomy" id="498"/>
    <lineage>
        <taxon>Bacteria</taxon>
        <taxon>Pseudomonadati</taxon>
        <taxon>Pseudomonadota</taxon>
        <taxon>Gammaproteobacteria</taxon>
        <taxon>Moraxellales</taxon>
        <taxon>Moraxellaceae</taxon>
        <taxon>Psychrobacter</taxon>
    </lineage>
</organism>
<gene>
    <name evidence="2" type="ORF">C8D84_1131</name>
</gene>
<keyword evidence="1" id="KW-0812">Transmembrane</keyword>
<accession>A0A2V1ZSQ7</accession>
<evidence type="ECO:0000313" key="3">
    <source>
        <dbReference type="Proteomes" id="UP000245655"/>
    </source>
</evidence>
<dbReference type="AlphaFoldDB" id="A0A2V1ZSQ7"/>
<proteinExistence type="predicted"/>
<name>A0A2V1ZSQ7_PSYIM</name>
<dbReference type="Proteomes" id="UP000245655">
    <property type="component" value="Unassembled WGS sequence"/>
</dbReference>
<keyword evidence="1" id="KW-0472">Membrane</keyword>
<dbReference type="EMBL" id="QGGM01000013">
    <property type="protein sequence ID" value="PWK08265.1"/>
    <property type="molecule type" value="Genomic_DNA"/>
</dbReference>
<reference evidence="2 3" key="1">
    <citation type="submission" date="2018-05" db="EMBL/GenBank/DDBJ databases">
        <title>Genomic Encyclopedia of Type Strains, Phase IV (KMG-IV): sequencing the most valuable type-strain genomes for metagenomic binning, comparative biology and taxonomic classification.</title>
        <authorList>
            <person name="Goeker M."/>
        </authorList>
    </citation>
    <scope>NUCLEOTIDE SEQUENCE [LARGE SCALE GENOMIC DNA]</scope>
    <source>
        <strain evidence="2 3">DSM 7229</strain>
    </source>
</reference>
<evidence type="ECO:0000256" key="1">
    <source>
        <dbReference type="SAM" id="Phobius"/>
    </source>
</evidence>
<dbReference type="RefSeq" id="WP_045445897.1">
    <property type="nucleotide sequence ID" value="NZ_CAJGZY010000014.1"/>
</dbReference>
<feature type="transmembrane region" description="Helical" evidence="1">
    <location>
        <begin position="6"/>
        <end position="22"/>
    </location>
</feature>